<dbReference type="STRING" id="1313304.CALK_2431"/>
<dbReference type="AlphaFoldDB" id="U7D8I3"/>
<comment type="caution">
    <text evidence="1">The sequence shown here is derived from an EMBL/GenBank/DDBJ whole genome shotgun (WGS) entry which is preliminary data.</text>
</comment>
<evidence type="ECO:0000313" key="2">
    <source>
        <dbReference type="Proteomes" id="UP000017148"/>
    </source>
</evidence>
<reference evidence="1 2" key="1">
    <citation type="journal article" date="2013" name="Environ. Microbiol.">
        <title>Genome analysis of Chitinivibrio alkaliphilus gen. nov., sp. nov., a novel extremely haloalkaliphilic anaerobic chitinolytic bacterium from the candidate phylum Termite Group 3.</title>
        <authorList>
            <person name="Sorokin D.Y."/>
            <person name="Gumerov V.M."/>
            <person name="Rakitin A.L."/>
            <person name="Beletsky A.V."/>
            <person name="Damste J.S."/>
            <person name="Muyzer G."/>
            <person name="Mardanov A.V."/>
            <person name="Ravin N.V."/>
        </authorList>
    </citation>
    <scope>NUCLEOTIDE SEQUENCE [LARGE SCALE GENOMIC DNA]</scope>
    <source>
        <strain evidence="1 2">ACht1</strain>
    </source>
</reference>
<keyword evidence="2" id="KW-1185">Reference proteome</keyword>
<evidence type="ECO:0000313" key="1">
    <source>
        <dbReference type="EMBL" id="ERP30740.1"/>
    </source>
</evidence>
<gene>
    <name evidence="1" type="ORF">CALK_2431</name>
</gene>
<dbReference type="Proteomes" id="UP000017148">
    <property type="component" value="Unassembled WGS sequence"/>
</dbReference>
<sequence length="111" mass="13214">MIYCCYREIYNAFSWLFSIHDIDAKSIFDDIYNFSYVKWEKVDLNLFSSCFFFGERSHKVEEVEGICCKPVTNRQFVLFLECIFADNLLVKGDTKTEFFIESNIIIDLEKL</sequence>
<dbReference type="EMBL" id="ASJR01000036">
    <property type="protein sequence ID" value="ERP30740.1"/>
    <property type="molecule type" value="Genomic_DNA"/>
</dbReference>
<organism evidence="1 2">
    <name type="scientific">Chitinivibrio alkaliphilus ACht1</name>
    <dbReference type="NCBI Taxonomy" id="1313304"/>
    <lineage>
        <taxon>Bacteria</taxon>
        <taxon>Pseudomonadati</taxon>
        <taxon>Fibrobacterota</taxon>
        <taxon>Chitinivibrionia</taxon>
        <taxon>Chitinivibrionales</taxon>
        <taxon>Chitinivibrionaceae</taxon>
        <taxon>Chitinivibrio</taxon>
    </lineage>
</organism>
<protein>
    <submittedName>
        <fullName evidence="1">Uncharacterized protein</fullName>
    </submittedName>
</protein>
<proteinExistence type="predicted"/>
<name>U7D8I3_9BACT</name>
<accession>U7D8I3</accession>